<proteinExistence type="predicted"/>
<dbReference type="AlphaFoldDB" id="A0AAE0YF16"/>
<name>A0AAE0YF16_9GAST</name>
<sequence>MYSNSTFFPLIHHKICLQGSMIWQGVYLTNVDHTTCSLFPFPSQAFIELTSGFCLQWARVRPCCCNSYDLVYITTLVAADWSKTKFKRRHDKSILLRFALFVLLLALKVQLISESVDESVLLSKRTVTQDWPSTEQCTKIPACSGYNNCHPRGQNNSVRHSREATRPSFGKCSTKGLNIVWCDKNVNSSKRNPDRDPAYVPSEQKSRRSRVPNVLCTLQTVSWCVSDSPSVSLACLPSNLQKVSILGVKLSL</sequence>
<gene>
    <name evidence="1" type="ORF">RRG08_027425</name>
</gene>
<dbReference type="Proteomes" id="UP001283361">
    <property type="component" value="Unassembled WGS sequence"/>
</dbReference>
<accession>A0AAE0YF16</accession>
<keyword evidence="2" id="KW-1185">Reference proteome</keyword>
<comment type="caution">
    <text evidence="1">The sequence shown here is derived from an EMBL/GenBank/DDBJ whole genome shotgun (WGS) entry which is preliminary data.</text>
</comment>
<dbReference type="EMBL" id="JAWDGP010006302">
    <property type="protein sequence ID" value="KAK3743558.1"/>
    <property type="molecule type" value="Genomic_DNA"/>
</dbReference>
<evidence type="ECO:0000313" key="2">
    <source>
        <dbReference type="Proteomes" id="UP001283361"/>
    </source>
</evidence>
<reference evidence="1" key="1">
    <citation type="journal article" date="2023" name="G3 (Bethesda)">
        <title>A reference genome for the long-term kleptoplast-retaining sea slug Elysia crispata morphotype clarki.</title>
        <authorList>
            <person name="Eastman K.E."/>
            <person name="Pendleton A.L."/>
            <person name="Shaikh M.A."/>
            <person name="Suttiyut T."/>
            <person name="Ogas R."/>
            <person name="Tomko P."/>
            <person name="Gavelis G."/>
            <person name="Widhalm J.R."/>
            <person name="Wisecaver J.H."/>
        </authorList>
    </citation>
    <scope>NUCLEOTIDE SEQUENCE</scope>
    <source>
        <strain evidence="1">ECLA1</strain>
    </source>
</reference>
<protein>
    <submittedName>
        <fullName evidence="1">Uncharacterized protein</fullName>
    </submittedName>
</protein>
<evidence type="ECO:0000313" key="1">
    <source>
        <dbReference type="EMBL" id="KAK3743558.1"/>
    </source>
</evidence>
<organism evidence="1 2">
    <name type="scientific">Elysia crispata</name>
    <name type="common">lettuce slug</name>
    <dbReference type="NCBI Taxonomy" id="231223"/>
    <lineage>
        <taxon>Eukaryota</taxon>
        <taxon>Metazoa</taxon>
        <taxon>Spiralia</taxon>
        <taxon>Lophotrochozoa</taxon>
        <taxon>Mollusca</taxon>
        <taxon>Gastropoda</taxon>
        <taxon>Heterobranchia</taxon>
        <taxon>Euthyneura</taxon>
        <taxon>Panpulmonata</taxon>
        <taxon>Sacoglossa</taxon>
        <taxon>Placobranchoidea</taxon>
        <taxon>Plakobranchidae</taxon>
        <taxon>Elysia</taxon>
    </lineage>
</organism>